<comment type="caution">
    <text evidence="1">The sequence shown here is derived from an EMBL/GenBank/DDBJ whole genome shotgun (WGS) entry which is preliminary data.</text>
</comment>
<organism evidence="1 2">
    <name type="scientific">Candidatus Endonucleibacter bathymodioli</name>
    <dbReference type="NCBI Taxonomy" id="539814"/>
    <lineage>
        <taxon>Bacteria</taxon>
        <taxon>Pseudomonadati</taxon>
        <taxon>Pseudomonadota</taxon>
        <taxon>Gammaproteobacteria</taxon>
        <taxon>Oceanospirillales</taxon>
        <taxon>Endozoicomonadaceae</taxon>
        <taxon>Candidatus Endonucleibacter</taxon>
    </lineage>
</organism>
<evidence type="ECO:0000313" key="1">
    <source>
        <dbReference type="EMBL" id="MDP0590075.1"/>
    </source>
</evidence>
<protein>
    <submittedName>
        <fullName evidence="1">Uncharacterized protein</fullName>
    </submittedName>
</protein>
<sequence length="68" mass="7290">MNLLAVVVWMAIQKKKNSGLKTVLAPALREIENSVTDWICLRSQKGYIAVASKALCNASVIGCTGQAL</sequence>
<proteinExistence type="predicted"/>
<reference evidence="1 2" key="1">
    <citation type="journal article" date="2023" name="bioRxiv">
        <title>An intranuclear bacterial parasite of deep-sea mussels expresses apoptosis inhibitors acquired from its host.</title>
        <authorList>
            <person name="Gonzalez Porras M.A."/>
            <person name="Assie A."/>
            <person name="Tietjen M."/>
            <person name="Violette M."/>
            <person name="Kleiner M."/>
            <person name="Gruber-Vodicka H."/>
            <person name="Dubilier N."/>
            <person name="Leisch N."/>
        </authorList>
    </citation>
    <scope>NUCLEOTIDE SEQUENCE [LARGE SCALE GENOMIC DNA]</scope>
    <source>
        <strain evidence="1">IAP13</strain>
    </source>
</reference>
<keyword evidence="2" id="KW-1185">Reference proteome</keyword>
<dbReference type="Proteomes" id="UP001178148">
    <property type="component" value="Unassembled WGS sequence"/>
</dbReference>
<dbReference type="AlphaFoldDB" id="A0AA90NVI2"/>
<name>A0AA90NVI2_9GAMM</name>
<gene>
    <name evidence="1" type="ORF">QS748_13180</name>
</gene>
<accession>A0AA90NVI2</accession>
<dbReference type="EMBL" id="JASXSV010000030">
    <property type="protein sequence ID" value="MDP0590075.1"/>
    <property type="molecule type" value="Genomic_DNA"/>
</dbReference>
<evidence type="ECO:0000313" key="2">
    <source>
        <dbReference type="Proteomes" id="UP001178148"/>
    </source>
</evidence>